<keyword evidence="3" id="KW-1185">Reference proteome</keyword>
<keyword evidence="2" id="KW-0012">Acyltransferase</keyword>
<reference evidence="3" key="1">
    <citation type="journal article" date="2019" name="Int. J. Syst. Evol. Microbiol.">
        <title>The Global Catalogue of Microorganisms (GCM) 10K type strain sequencing project: providing services to taxonomists for standard genome sequencing and annotation.</title>
        <authorList>
            <consortium name="The Broad Institute Genomics Platform"/>
            <consortium name="The Broad Institute Genome Sequencing Center for Infectious Disease"/>
            <person name="Wu L."/>
            <person name="Ma J."/>
        </authorList>
    </citation>
    <scope>NUCLEOTIDE SEQUENCE [LARGE SCALE GENOMIC DNA]</scope>
    <source>
        <strain evidence="3">CECT 7956</strain>
    </source>
</reference>
<dbReference type="GO" id="GO:0016746">
    <property type="term" value="F:acyltransferase activity"/>
    <property type="evidence" value="ECO:0007669"/>
    <property type="project" value="UniProtKB-KW"/>
</dbReference>
<comment type="caution">
    <text evidence="2">The sequence shown here is derived from an EMBL/GenBank/DDBJ whole genome shotgun (WGS) entry which is preliminary data.</text>
</comment>
<feature type="domain" description="N-acetyltransferase" evidence="1">
    <location>
        <begin position="4"/>
        <end position="33"/>
    </location>
</feature>
<organism evidence="2 3">
    <name type="scientific">Lacihabitans lacunae</name>
    <dbReference type="NCBI Taxonomy" id="1028214"/>
    <lineage>
        <taxon>Bacteria</taxon>
        <taxon>Pseudomonadati</taxon>
        <taxon>Bacteroidota</taxon>
        <taxon>Cytophagia</taxon>
        <taxon>Cytophagales</taxon>
        <taxon>Leadbetterellaceae</taxon>
        <taxon>Lacihabitans</taxon>
    </lineage>
</organism>
<sequence>MIYFFKESHRRKGLGKEMVQKIKDFATEVKYKTIQ</sequence>
<evidence type="ECO:0000313" key="3">
    <source>
        <dbReference type="Proteomes" id="UP001595616"/>
    </source>
</evidence>
<dbReference type="Proteomes" id="UP001595616">
    <property type="component" value="Unassembled WGS sequence"/>
</dbReference>
<accession>A0ABV7Z0V8</accession>
<protein>
    <submittedName>
        <fullName evidence="2">GNAT family N-acetyltransferase</fullName>
        <ecNumber evidence="2">2.3.1.-</ecNumber>
    </submittedName>
</protein>
<dbReference type="EMBL" id="JBHRYQ010000001">
    <property type="protein sequence ID" value="MFC3811942.1"/>
    <property type="molecule type" value="Genomic_DNA"/>
</dbReference>
<dbReference type="SUPFAM" id="SSF55729">
    <property type="entry name" value="Acyl-CoA N-acyltransferases (Nat)"/>
    <property type="match status" value="1"/>
</dbReference>
<gene>
    <name evidence="2" type="ORF">ACFOOI_14865</name>
</gene>
<dbReference type="RefSeq" id="WP_379838795.1">
    <property type="nucleotide sequence ID" value="NZ_JBHRYQ010000001.1"/>
</dbReference>
<dbReference type="CDD" id="cd04301">
    <property type="entry name" value="NAT_SF"/>
    <property type="match status" value="1"/>
</dbReference>
<name>A0ABV7Z0V8_9BACT</name>
<dbReference type="InterPro" id="IPR016181">
    <property type="entry name" value="Acyl_CoA_acyltransferase"/>
</dbReference>
<dbReference type="EC" id="2.3.1.-" evidence="2"/>
<dbReference type="Pfam" id="PF00583">
    <property type="entry name" value="Acetyltransf_1"/>
    <property type="match status" value="1"/>
</dbReference>
<proteinExistence type="predicted"/>
<keyword evidence="2" id="KW-0808">Transferase</keyword>
<evidence type="ECO:0000313" key="2">
    <source>
        <dbReference type="EMBL" id="MFC3811942.1"/>
    </source>
</evidence>
<evidence type="ECO:0000259" key="1">
    <source>
        <dbReference type="Pfam" id="PF00583"/>
    </source>
</evidence>
<dbReference type="InterPro" id="IPR000182">
    <property type="entry name" value="GNAT_dom"/>
</dbReference>
<dbReference type="Gene3D" id="3.40.630.30">
    <property type="match status" value="1"/>
</dbReference>